<dbReference type="Gene3D" id="2.40.50.100">
    <property type="match status" value="1"/>
</dbReference>
<dbReference type="PANTHER" id="PTHR30367">
    <property type="entry name" value="P-HYDROXYBENZOIC ACID EFFLUX PUMP SUBUNIT AAEA-RELATED"/>
    <property type="match status" value="1"/>
</dbReference>
<dbReference type="InterPro" id="IPR058625">
    <property type="entry name" value="MdtA-like_BSH"/>
</dbReference>
<evidence type="ECO:0000313" key="6">
    <source>
        <dbReference type="EMBL" id="CAD1792002.1"/>
    </source>
</evidence>
<comment type="similarity">
    <text evidence="1">Belongs to the membrane fusion protein (MFP) (TC 8.A.1) family.</text>
</comment>
<organism evidence="5">
    <name type="scientific">Xanthomonas campestris pv. juglandis</name>
    <name type="common">Xanthomonas arboricola pv. juglandis</name>
    <dbReference type="NCBI Taxonomy" id="195709"/>
    <lineage>
        <taxon>Bacteria</taxon>
        <taxon>Pseudomonadati</taxon>
        <taxon>Pseudomonadota</taxon>
        <taxon>Gammaproteobacteria</taxon>
        <taxon>Lysobacterales</taxon>
        <taxon>Lysobacteraceae</taxon>
        <taxon>Xanthomonas</taxon>
    </lineage>
</organism>
<dbReference type="AlphaFoldDB" id="A0A8E4ESJ1"/>
<dbReference type="Pfam" id="PF25917">
    <property type="entry name" value="BSH_RND"/>
    <property type="match status" value="1"/>
</dbReference>
<evidence type="ECO:0000313" key="5">
    <source>
        <dbReference type="EMBL" id="CAD0327440.1"/>
    </source>
</evidence>
<dbReference type="InterPro" id="IPR050393">
    <property type="entry name" value="MFP_Efflux_Pump"/>
</dbReference>
<evidence type="ECO:0000256" key="2">
    <source>
        <dbReference type="SAM" id="Coils"/>
    </source>
</evidence>
<feature type="domain" description="Multidrug resistance protein MdtA-like barrel-sandwich hybrid" evidence="4">
    <location>
        <begin position="44"/>
        <end position="229"/>
    </location>
</feature>
<feature type="transmembrane region" description="Helical" evidence="3">
    <location>
        <begin position="12"/>
        <end position="32"/>
    </location>
</feature>
<accession>A0A8E4ESJ1</accession>
<gene>
    <name evidence="6" type="ORF">XSP_002100</name>
    <name evidence="5" type="ORF">XSP_002117</name>
</gene>
<dbReference type="SUPFAM" id="SSF111369">
    <property type="entry name" value="HlyD-like secretion proteins"/>
    <property type="match status" value="1"/>
</dbReference>
<keyword evidence="3" id="KW-0812">Transmembrane</keyword>
<dbReference type="Proteomes" id="UP000514411">
    <property type="component" value="Chromosome"/>
</dbReference>
<dbReference type="PANTHER" id="PTHR30367:SF6">
    <property type="entry name" value="SECRETION PROTEIN-RELATED"/>
    <property type="match status" value="1"/>
</dbReference>
<evidence type="ECO:0000256" key="1">
    <source>
        <dbReference type="ARBA" id="ARBA00009477"/>
    </source>
</evidence>
<keyword evidence="3" id="KW-1133">Transmembrane helix</keyword>
<reference evidence="5 7" key="1">
    <citation type="submission" date="2020-07" db="EMBL/GenBank/DDBJ databases">
        <authorList>
            <person name="Teixeira M."/>
        </authorList>
    </citation>
    <scope>NUCLEOTIDE SEQUENCE</scope>
    <source>
        <strain evidence="6">3</strain>
        <strain evidence="5">Xanthomonas arboricola pv. juglandis CPBF 427</strain>
    </source>
</reference>
<evidence type="ECO:0000259" key="4">
    <source>
        <dbReference type="Pfam" id="PF25917"/>
    </source>
</evidence>
<dbReference type="EMBL" id="LR824643">
    <property type="protein sequence ID" value="CAD0327440.1"/>
    <property type="molecule type" value="Genomic_DNA"/>
</dbReference>
<dbReference type="Gene3D" id="2.40.30.170">
    <property type="match status" value="1"/>
</dbReference>
<sequence length="353" mass="38309">MSPEQRFRRWVYSSLTLGLMLFLYFIFADLHMPVSPEARLGRMVVQVAPEVSGRVVSINVRNNQKVARGDVLFTIDPTDYAQAVADAQLQLEASERDNRAIDADIAGAKAQLLSSRTQAAETSRQAARYKALAADQFVSRQAADELASASAVAAAQVQIASRELQRLTVERGSLKGDNLSARQALIRLESAHTGLGRTTIRAASEGTVSNMQLEQGAYAAAGVPRLALVTPVPTLYGDFREKSLRHVVAGDRAAVVFDARPGEVFRAEVISIDAGVRNGQQAADGQLAVTEQTDRWVRQAERARVNLRLLDAPDASLIAGARATIQLYPHHSGIADALAGAQIRLISWLHYVY</sequence>
<evidence type="ECO:0000313" key="7">
    <source>
        <dbReference type="Proteomes" id="UP000514411"/>
    </source>
</evidence>
<keyword evidence="3" id="KW-0472">Membrane</keyword>
<dbReference type="EMBL" id="LR861807">
    <property type="protein sequence ID" value="CAD1792002.1"/>
    <property type="molecule type" value="Genomic_DNA"/>
</dbReference>
<name>A0A8E4ESJ1_XANCJ</name>
<feature type="coiled-coil region" evidence="2">
    <location>
        <begin position="84"/>
        <end position="111"/>
    </location>
</feature>
<proteinExistence type="inferred from homology"/>
<keyword evidence="2" id="KW-0175">Coiled coil</keyword>
<protein>
    <submittedName>
        <fullName evidence="5">HlyD family secretion protein</fullName>
    </submittedName>
</protein>
<dbReference type="Gene3D" id="1.10.287.470">
    <property type="entry name" value="Helix hairpin bin"/>
    <property type="match status" value="1"/>
</dbReference>
<evidence type="ECO:0000256" key="3">
    <source>
        <dbReference type="SAM" id="Phobius"/>
    </source>
</evidence>